<name>A0A2P2QI08_RHIMU</name>
<dbReference type="EMBL" id="GGEC01086112">
    <property type="protein sequence ID" value="MBX66596.1"/>
    <property type="molecule type" value="Transcribed_RNA"/>
</dbReference>
<evidence type="ECO:0000313" key="1">
    <source>
        <dbReference type="EMBL" id="MBX66596.1"/>
    </source>
</evidence>
<organism evidence="1">
    <name type="scientific">Rhizophora mucronata</name>
    <name type="common">Asiatic mangrove</name>
    <dbReference type="NCBI Taxonomy" id="61149"/>
    <lineage>
        <taxon>Eukaryota</taxon>
        <taxon>Viridiplantae</taxon>
        <taxon>Streptophyta</taxon>
        <taxon>Embryophyta</taxon>
        <taxon>Tracheophyta</taxon>
        <taxon>Spermatophyta</taxon>
        <taxon>Magnoliopsida</taxon>
        <taxon>eudicotyledons</taxon>
        <taxon>Gunneridae</taxon>
        <taxon>Pentapetalae</taxon>
        <taxon>rosids</taxon>
        <taxon>fabids</taxon>
        <taxon>Malpighiales</taxon>
        <taxon>Rhizophoraceae</taxon>
        <taxon>Rhizophora</taxon>
    </lineage>
</organism>
<dbReference type="AlphaFoldDB" id="A0A2P2QI08"/>
<proteinExistence type="predicted"/>
<reference evidence="1" key="1">
    <citation type="submission" date="2018-02" db="EMBL/GenBank/DDBJ databases">
        <title>Rhizophora mucronata_Transcriptome.</title>
        <authorList>
            <person name="Meera S.P."/>
            <person name="Sreeshan A."/>
            <person name="Augustine A."/>
        </authorList>
    </citation>
    <scope>NUCLEOTIDE SEQUENCE</scope>
    <source>
        <tissue evidence="1">Leaf</tissue>
    </source>
</reference>
<sequence>MCKKIRKLLETVTYPENTTEREGKLKFFSGDY</sequence>
<protein>
    <submittedName>
        <fullName evidence="1">Uncharacterized protein</fullName>
    </submittedName>
</protein>
<accession>A0A2P2QI08</accession>